<dbReference type="PRINTS" id="PR00508">
    <property type="entry name" value="S21N4MTFRASE"/>
</dbReference>
<evidence type="ECO:0000256" key="9">
    <source>
        <dbReference type="SAM" id="MobiDB-lite"/>
    </source>
</evidence>
<dbReference type="Pfam" id="PF01555">
    <property type="entry name" value="N6_N4_Mtase"/>
    <property type="match status" value="1"/>
</dbReference>
<evidence type="ECO:0000256" key="8">
    <source>
        <dbReference type="RuleBase" id="RU362026"/>
    </source>
</evidence>
<proteinExistence type="inferred from homology"/>
<feature type="region of interest" description="Disordered" evidence="9">
    <location>
        <begin position="40"/>
        <end position="66"/>
    </location>
</feature>
<dbReference type="Proteomes" id="UP001332192">
    <property type="component" value="Chromosome"/>
</dbReference>
<dbReference type="PROSITE" id="PS00093">
    <property type="entry name" value="N4_MTASE"/>
    <property type="match status" value="1"/>
</dbReference>
<dbReference type="GO" id="GO:0032259">
    <property type="term" value="P:methylation"/>
    <property type="evidence" value="ECO:0007669"/>
    <property type="project" value="UniProtKB-KW"/>
</dbReference>
<organism evidence="11 12">
    <name type="scientific">Carboxydichorda subterranea</name>
    <dbReference type="NCBI Taxonomy" id="3109565"/>
    <lineage>
        <taxon>Bacteria</taxon>
        <taxon>Bacillati</taxon>
        <taxon>Bacillota</taxon>
        <taxon>Limnochordia</taxon>
        <taxon>Limnochordales</taxon>
        <taxon>Geochordaceae</taxon>
        <taxon>Carboxydichorda</taxon>
    </lineage>
</organism>
<keyword evidence="3 11" id="KW-0808">Transferase</keyword>
<dbReference type="EMBL" id="CP141615">
    <property type="protein sequence ID" value="WRP17218.1"/>
    <property type="molecule type" value="Genomic_DNA"/>
</dbReference>
<dbReference type="InterPro" id="IPR017985">
    <property type="entry name" value="MeTrfase_CN4_CS"/>
</dbReference>
<evidence type="ECO:0000256" key="5">
    <source>
        <dbReference type="ARBA" id="ARBA00022747"/>
    </source>
</evidence>
<comment type="similarity">
    <text evidence="1">Belongs to the N(4)/N(6)-methyltransferase family. N(4) subfamily.</text>
</comment>
<dbReference type="SUPFAM" id="SSF53335">
    <property type="entry name" value="S-adenosyl-L-methionine-dependent methyltransferases"/>
    <property type="match status" value="1"/>
</dbReference>
<evidence type="ECO:0000256" key="1">
    <source>
        <dbReference type="ARBA" id="ARBA00010203"/>
    </source>
</evidence>
<evidence type="ECO:0000313" key="11">
    <source>
        <dbReference type="EMBL" id="WRP17218.1"/>
    </source>
</evidence>
<comment type="catalytic activity">
    <reaction evidence="7">
        <text>a 2'-deoxycytidine in DNA + S-adenosyl-L-methionine = an N(4)-methyl-2'-deoxycytidine in DNA + S-adenosyl-L-homocysteine + H(+)</text>
        <dbReference type="Rhea" id="RHEA:16857"/>
        <dbReference type="Rhea" id="RHEA-COMP:11369"/>
        <dbReference type="Rhea" id="RHEA-COMP:13674"/>
        <dbReference type="ChEBI" id="CHEBI:15378"/>
        <dbReference type="ChEBI" id="CHEBI:57856"/>
        <dbReference type="ChEBI" id="CHEBI:59789"/>
        <dbReference type="ChEBI" id="CHEBI:85452"/>
        <dbReference type="ChEBI" id="CHEBI:137933"/>
        <dbReference type="EC" id="2.1.1.113"/>
    </reaction>
</comment>
<accession>A0ABZ1BYP5</accession>
<dbReference type="InterPro" id="IPR002941">
    <property type="entry name" value="DNA_methylase_N4/N6"/>
</dbReference>
<evidence type="ECO:0000256" key="4">
    <source>
        <dbReference type="ARBA" id="ARBA00022691"/>
    </source>
</evidence>
<name>A0ABZ1BYP5_9FIRM</name>
<protein>
    <recommendedName>
        <fullName evidence="8">Methyltransferase</fullName>
        <ecNumber evidence="8">2.1.1.-</ecNumber>
    </recommendedName>
</protein>
<evidence type="ECO:0000256" key="2">
    <source>
        <dbReference type="ARBA" id="ARBA00022603"/>
    </source>
</evidence>
<evidence type="ECO:0000256" key="6">
    <source>
        <dbReference type="ARBA" id="ARBA00023125"/>
    </source>
</evidence>
<evidence type="ECO:0000259" key="10">
    <source>
        <dbReference type="Pfam" id="PF01555"/>
    </source>
</evidence>
<keyword evidence="2 11" id="KW-0489">Methyltransferase</keyword>
<feature type="compositionally biased region" description="Pro residues" evidence="9">
    <location>
        <begin position="41"/>
        <end position="50"/>
    </location>
</feature>
<keyword evidence="5" id="KW-0680">Restriction system</keyword>
<evidence type="ECO:0000313" key="12">
    <source>
        <dbReference type="Proteomes" id="UP001332192"/>
    </source>
</evidence>
<keyword evidence="12" id="KW-1185">Reference proteome</keyword>
<keyword evidence="4" id="KW-0949">S-adenosyl-L-methionine</keyword>
<dbReference type="InterPro" id="IPR001091">
    <property type="entry name" value="RM_Methyltransferase"/>
</dbReference>
<evidence type="ECO:0000256" key="3">
    <source>
        <dbReference type="ARBA" id="ARBA00022679"/>
    </source>
</evidence>
<evidence type="ECO:0000256" key="7">
    <source>
        <dbReference type="ARBA" id="ARBA00049120"/>
    </source>
</evidence>
<dbReference type="GO" id="GO:0008168">
    <property type="term" value="F:methyltransferase activity"/>
    <property type="evidence" value="ECO:0007669"/>
    <property type="project" value="UniProtKB-KW"/>
</dbReference>
<reference evidence="11 12" key="1">
    <citation type="journal article" date="2024" name="Front. Microbiol.">
        <title>Novel thermophilic genera Geochorda gen. nov. and Carboxydochorda gen. nov. from the deep terrestrial subsurface reveal the ecophysiological diversity in the class Limnochordia.</title>
        <authorList>
            <person name="Karnachuk O.V."/>
            <person name="Lukina A.P."/>
            <person name="Avakyan M.R."/>
            <person name="Kadnikov V.V."/>
            <person name="Begmatov S."/>
            <person name="Beletsky A.V."/>
            <person name="Vlasova K.G."/>
            <person name="Novikov A.A."/>
            <person name="Shcherbakova V.A."/>
            <person name="Mardanov A.V."/>
            <person name="Ravin N.V."/>
        </authorList>
    </citation>
    <scope>NUCLEOTIDE SEQUENCE [LARGE SCALE GENOMIC DNA]</scope>
    <source>
        <strain evidence="11 12">L945</strain>
    </source>
</reference>
<gene>
    <name evidence="11" type="ORF">U7230_14220</name>
</gene>
<dbReference type="CDD" id="cd02440">
    <property type="entry name" value="AdoMet_MTases"/>
    <property type="match status" value="1"/>
</dbReference>
<dbReference type="Gene3D" id="3.40.50.150">
    <property type="entry name" value="Vaccinia Virus protein VP39"/>
    <property type="match status" value="1"/>
</dbReference>
<dbReference type="RefSeq" id="WP_324716490.1">
    <property type="nucleotide sequence ID" value="NZ_CP141615.1"/>
</dbReference>
<dbReference type="InterPro" id="IPR029063">
    <property type="entry name" value="SAM-dependent_MTases_sf"/>
</dbReference>
<feature type="compositionally biased region" description="Low complexity" evidence="9">
    <location>
        <begin position="51"/>
        <end position="61"/>
    </location>
</feature>
<keyword evidence="6" id="KW-0238">DNA-binding</keyword>
<dbReference type="EC" id="2.1.1.-" evidence="8"/>
<sequence length="317" mass="34627">MARRTRTSSFGVSKRESHDASGFYSRTLYANGLPALSLAPAPEPAAPPEPAAASFQPPSAARSVPWTPPEQWADRIYCHTSEAMDHVPDGSVGLAFTSPPYNDGKEYDADVDLRAYLALIGRVAAEVYRVLKPGGRYVVNVANLGRKPYVPMHAYFYAVHSAAGFLPAGEIIWRKGKSMSGSCAWGSWRSARAPRLRDVHEYLLVFAKGEFRRPDAGESDIPAEEFLEATISVWDIPPESARRVGHPAPFPVALAERVIRLYSYVGDVVLDPFCGSGSTCVAARLAGRHYVGYDIVPEYCELARHRLAALPSPPRPS</sequence>
<feature type="domain" description="DNA methylase N-4/N-6" evidence="10">
    <location>
        <begin position="94"/>
        <end position="303"/>
    </location>
</feature>